<keyword evidence="1" id="KW-0472">Membrane</keyword>
<evidence type="ECO:0000313" key="2">
    <source>
        <dbReference type="EMBL" id="MDQ0449530.1"/>
    </source>
</evidence>
<keyword evidence="3" id="KW-1185">Reference proteome</keyword>
<evidence type="ECO:0000256" key="1">
    <source>
        <dbReference type="SAM" id="Phobius"/>
    </source>
</evidence>
<accession>A0ABU0I6M1</accession>
<feature type="transmembrane region" description="Helical" evidence="1">
    <location>
        <begin position="29"/>
        <end position="50"/>
    </location>
</feature>
<proteinExistence type="predicted"/>
<keyword evidence="1" id="KW-0812">Transmembrane</keyword>
<evidence type="ECO:0000313" key="3">
    <source>
        <dbReference type="Proteomes" id="UP001231124"/>
    </source>
</evidence>
<dbReference type="EMBL" id="JAUSVP010000015">
    <property type="protein sequence ID" value="MDQ0449530.1"/>
    <property type="molecule type" value="Genomic_DNA"/>
</dbReference>
<organism evidence="2 3">
    <name type="scientific">Methylobacterium aerolatum</name>
    <dbReference type="NCBI Taxonomy" id="418708"/>
    <lineage>
        <taxon>Bacteria</taxon>
        <taxon>Pseudomonadati</taxon>
        <taxon>Pseudomonadota</taxon>
        <taxon>Alphaproteobacteria</taxon>
        <taxon>Hyphomicrobiales</taxon>
        <taxon>Methylobacteriaceae</taxon>
        <taxon>Methylobacterium</taxon>
    </lineage>
</organism>
<protein>
    <submittedName>
        <fullName evidence="2">Uncharacterized protein</fullName>
    </submittedName>
</protein>
<reference evidence="2 3" key="1">
    <citation type="submission" date="2023-07" db="EMBL/GenBank/DDBJ databases">
        <title>Genomic Encyclopedia of Type Strains, Phase IV (KMG-IV): sequencing the most valuable type-strain genomes for metagenomic binning, comparative biology and taxonomic classification.</title>
        <authorList>
            <person name="Goeker M."/>
        </authorList>
    </citation>
    <scope>NUCLEOTIDE SEQUENCE [LARGE SCALE GENOMIC DNA]</scope>
    <source>
        <strain evidence="2 3">DSM 19013</strain>
    </source>
</reference>
<name>A0ABU0I6M1_9HYPH</name>
<dbReference type="Proteomes" id="UP001231124">
    <property type="component" value="Unassembled WGS sequence"/>
</dbReference>
<comment type="caution">
    <text evidence="2">The sequence shown here is derived from an EMBL/GenBank/DDBJ whole genome shotgun (WGS) entry which is preliminary data.</text>
</comment>
<keyword evidence="1" id="KW-1133">Transmembrane helix</keyword>
<gene>
    <name evidence="2" type="ORF">QO012_004049</name>
</gene>
<sequence>MAARRRTGDTGRVAPRSTGLRNTRMTMLFGWWTMSMDMSLLAMEAQGVILQRLTMLSMGGPAAQMEAQRMVTEKVFAAGEAMMLVASGASNGKVIRNYRRKVQANATRLSKRA</sequence>